<feature type="compositionally biased region" description="Low complexity" evidence="2">
    <location>
        <begin position="132"/>
        <end position="141"/>
    </location>
</feature>
<sequence>MAPRVSRSLLCRLSDWVSVGVSWQTSVTLREFGVDWVPATELFLYPKEISSENGPATTYLREIFHIATEGNSVTTFTVIASAGWIEEDEGCQLNSDGQSDCFNVEGGLGPTLTGTPKSVVFESRLGLATSATTTSSSGLRTPTASNQGSQNSLTSGLNSQTTSTPSPSAAAQSRSNGKVGAIVGGTIGFFAISIGAIIMFLLHQGNKTQTSHVRDLEESATIDSHISPFIASTVKNNNSIDSLVTEENYRPLSAVTWISSQNQKIGRQPDPERPIQTWDVGSTESASMTLEEERSALQSRIVDISERLRILEEQQKFPPDYASHWTVLDACEERTILQTRIANISERLRILEQQQESPPDYASRS</sequence>
<feature type="compositionally biased region" description="Low complexity" evidence="2">
    <location>
        <begin position="159"/>
        <end position="173"/>
    </location>
</feature>
<protein>
    <submittedName>
        <fullName evidence="4">Uncharacterized protein</fullName>
    </submittedName>
</protein>
<keyword evidence="1" id="KW-0175">Coiled coil</keyword>
<evidence type="ECO:0000313" key="4">
    <source>
        <dbReference type="EMBL" id="KAE9403044.1"/>
    </source>
</evidence>
<feature type="compositionally biased region" description="Polar residues" evidence="2">
    <location>
        <begin position="142"/>
        <end position="158"/>
    </location>
</feature>
<evidence type="ECO:0000313" key="5">
    <source>
        <dbReference type="Proteomes" id="UP000799118"/>
    </source>
</evidence>
<gene>
    <name evidence="4" type="ORF">BT96DRAFT_973972</name>
</gene>
<dbReference type="OrthoDB" id="10648273at2759"/>
<feature type="coiled-coil region" evidence="1">
    <location>
        <begin position="294"/>
        <end position="354"/>
    </location>
</feature>
<reference evidence="4" key="1">
    <citation type="journal article" date="2019" name="Environ. Microbiol.">
        <title>Fungal ecological strategies reflected in gene transcription - a case study of two litter decomposers.</title>
        <authorList>
            <person name="Barbi F."/>
            <person name="Kohler A."/>
            <person name="Barry K."/>
            <person name="Baskaran P."/>
            <person name="Daum C."/>
            <person name="Fauchery L."/>
            <person name="Ihrmark K."/>
            <person name="Kuo A."/>
            <person name="LaButti K."/>
            <person name="Lipzen A."/>
            <person name="Morin E."/>
            <person name="Grigoriev I.V."/>
            <person name="Henrissat B."/>
            <person name="Lindahl B."/>
            <person name="Martin F."/>
        </authorList>
    </citation>
    <scope>NUCLEOTIDE SEQUENCE</scope>
    <source>
        <strain evidence="4">JB14</strain>
    </source>
</reference>
<evidence type="ECO:0000256" key="1">
    <source>
        <dbReference type="SAM" id="Coils"/>
    </source>
</evidence>
<accession>A0A6A4I2D1</accession>
<name>A0A6A4I2D1_9AGAR</name>
<dbReference type="AlphaFoldDB" id="A0A6A4I2D1"/>
<keyword evidence="3" id="KW-1133">Transmembrane helix</keyword>
<dbReference type="Proteomes" id="UP000799118">
    <property type="component" value="Unassembled WGS sequence"/>
</dbReference>
<feature type="transmembrane region" description="Helical" evidence="3">
    <location>
        <begin position="179"/>
        <end position="202"/>
    </location>
</feature>
<proteinExistence type="predicted"/>
<evidence type="ECO:0000256" key="2">
    <source>
        <dbReference type="SAM" id="MobiDB-lite"/>
    </source>
</evidence>
<keyword evidence="5" id="KW-1185">Reference proteome</keyword>
<keyword evidence="3" id="KW-0812">Transmembrane</keyword>
<evidence type="ECO:0000256" key="3">
    <source>
        <dbReference type="SAM" id="Phobius"/>
    </source>
</evidence>
<dbReference type="EMBL" id="ML769429">
    <property type="protein sequence ID" value="KAE9403044.1"/>
    <property type="molecule type" value="Genomic_DNA"/>
</dbReference>
<organism evidence="4 5">
    <name type="scientific">Gymnopus androsaceus JB14</name>
    <dbReference type="NCBI Taxonomy" id="1447944"/>
    <lineage>
        <taxon>Eukaryota</taxon>
        <taxon>Fungi</taxon>
        <taxon>Dikarya</taxon>
        <taxon>Basidiomycota</taxon>
        <taxon>Agaricomycotina</taxon>
        <taxon>Agaricomycetes</taxon>
        <taxon>Agaricomycetidae</taxon>
        <taxon>Agaricales</taxon>
        <taxon>Marasmiineae</taxon>
        <taxon>Omphalotaceae</taxon>
        <taxon>Gymnopus</taxon>
    </lineage>
</organism>
<feature type="region of interest" description="Disordered" evidence="2">
    <location>
        <begin position="132"/>
        <end position="176"/>
    </location>
</feature>
<keyword evidence="3" id="KW-0472">Membrane</keyword>